<dbReference type="GO" id="GO:0005344">
    <property type="term" value="F:oxygen carrier activity"/>
    <property type="evidence" value="ECO:0007669"/>
    <property type="project" value="InterPro"/>
</dbReference>
<dbReference type="GO" id="GO:0019825">
    <property type="term" value="F:oxygen binding"/>
    <property type="evidence" value="ECO:0007669"/>
    <property type="project" value="InterPro"/>
</dbReference>
<organism evidence="6 7">
    <name type="scientific">Stratiformator vulcanicus</name>
    <dbReference type="NCBI Taxonomy" id="2527980"/>
    <lineage>
        <taxon>Bacteria</taxon>
        <taxon>Pseudomonadati</taxon>
        <taxon>Planctomycetota</taxon>
        <taxon>Planctomycetia</taxon>
        <taxon>Planctomycetales</taxon>
        <taxon>Planctomycetaceae</taxon>
        <taxon>Stratiformator</taxon>
    </lineage>
</organism>
<dbReference type="Gene3D" id="1.10.490.10">
    <property type="entry name" value="Globins"/>
    <property type="match status" value="1"/>
</dbReference>
<evidence type="ECO:0000256" key="2">
    <source>
        <dbReference type="ARBA" id="ARBA00022617"/>
    </source>
</evidence>
<name>A0A517R4K6_9PLAN</name>
<dbReference type="AlphaFoldDB" id="A0A517R4K6"/>
<dbReference type="InterPro" id="IPR044203">
    <property type="entry name" value="GlbO/GLB3-like"/>
</dbReference>
<gene>
    <name evidence="6" type="primary">glbO</name>
    <name evidence="6" type="ORF">Pan189_31610</name>
</gene>
<dbReference type="RefSeq" id="WP_310820564.1">
    <property type="nucleotide sequence ID" value="NZ_CP036268.1"/>
</dbReference>
<evidence type="ECO:0000256" key="4">
    <source>
        <dbReference type="ARBA" id="ARBA00023004"/>
    </source>
</evidence>
<keyword evidence="4" id="KW-0408">Iron</keyword>
<dbReference type="GO" id="GO:0046872">
    <property type="term" value="F:metal ion binding"/>
    <property type="evidence" value="ECO:0007669"/>
    <property type="project" value="UniProtKB-KW"/>
</dbReference>
<dbReference type="Proteomes" id="UP000317318">
    <property type="component" value="Chromosome"/>
</dbReference>
<evidence type="ECO:0000313" key="7">
    <source>
        <dbReference type="Proteomes" id="UP000317318"/>
    </source>
</evidence>
<dbReference type="GO" id="GO:0020037">
    <property type="term" value="F:heme binding"/>
    <property type="evidence" value="ECO:0007669"/>
    <property type="project" value="InterPro"/>
</dbReference>
<sequence>MALQSTDDRPDPVFEIVPAIGAAPIEQLVAAFYRRVATDDLLRPMYPDEALDEAEQRLRDFLIFRCGGSEAYLTNRGHPRLRMRHAPFAIDQAARDRWVKLMDEAFEEVNIPDPQRSTLQEFLRATATFLRNRE</sequence>
<dbReference type="SUPFAM" id="SSF46458">
    <property type="entry name" value="Globin-like"/>
    <property type="match status" value="1"/>
</dbReference>
<keyword evidence="1" id="KW-0813">Transport</keyword>
<keyword evidence="7" id="KW-1185">Reference proteome</keyword>
<dbReference type="Pfam" id="PF01152">
    <property type="entry name" value="Bac_globin"/>
    <property type="match status" value="1"/>
</dbReference>
<keyword evidence="3" id="KW-0479">Metal-binding</keyword>
<dbReference type="InterPro" id="IPR001486">
    <property type="entry name" value="Hemoglobin_trunc"/>
</dbReference>
<evidence type="ECO:0000313" key="6">
    <source>
        <dbReference type="EMBL" id="QDT38763.1"/>
    </source>
</evidence>
<dbReference type="InterPro" id="IPR009050">
    <property type="entry name" value="Globin-like_sf"/>
</dbReference>
<keyword evidence="2" id="KW-0349">Heme</keyword>
<dbReference type="PANTHER" id="PTHR47366">
    <property type="entry name" value="TWO-ON-TWO HEMOGLOBIN-3"/>
    <property type="match status" value="1"/>
</dbReference>
<accession>A0A517R4K6</accession>
<evidence type="ECO:0000256" key="5">
    <source>
        <dbReference type="ARBA" id="ARBA00034496"/>
    </source>
</evidence>
<proteinExistence type="inferred from homology"/>
<comment type="similarity">
    <text evidence="5">Belongs to the truncated hemoglobin family. Group II subfamily.</text>
</comment>
<dbReference type="InterPro" id="IPR012292">
    <property type="entry name" value="Globin/Proto"/>
</dbReference>
<dbReference type="PANTHER" id="PTHR47366:SF1">
    <property type="entry name" value="TWO-ON-TWO HEMOGLOBIN-3"/>
    <property type="match status" value="1"/>
</dbReference>
<reference evidence="6 7" key="1">
    <citation type="submission" date="2019-02" db="EMBL/GenBank/DDBJ databases">
        <title>Deep-cultivation of Planctomycetes and their phenomic and genomic characterization uncovers novel biology.</title>
        <authorList>
            <person name="Wiegand S."/>
            <person name="Jogler M."/>
            <person name="Boedeker C."/>
            <person name="Pinto D."/>
            <person name="Vollmers J."/>
            <person name="Rivas-Marin E."/>
            <person name="Kohn T."/>
            <person name="Peeters S.H."/>
            <person name="Heuer A."/>
            <person name="Rast P."/>
            <person name="Oberbeckmann S."/>
            <person name="Bunk B."/>
            <person name="Jeske O."/>
            <person name="Meyerdierks A."/>
            <person name="Storesund J.E."/>
            <person name="Kallscheuer N."/>
            <person name="Luecker S."/>
            <person name="Lage O.M."/>
            <person name="Pohl T."/>
            <person name="Merkel B.J."/>
            <person name="Hornburger P."/>
            <person name="Mueller R.-W."/>
            <person name="Bruemmer F."/>
            <person name="Labrenz M."/>
            <person name="Spormann A.M."/>
            <person name="Op den Camp H."/>
            <person name="Overmann J."/>
            <person name="Amann R."/>
            <person name="Jetten M.S.M."/>
            <person name="Mascher T."/>
            <person name="Medema M.H."/>
            <person name="Devos D.P."/>
            <person name="Kaster A.-K."/>
            <person name="Ovreas L."/>
            <person name="Rohde M."/>
            <person name="Galperin M.Y."/>
            <person name="Jogler C."/>
        </authorList>
    </citation>
    <scope>NUCLEOTIDE SEQUENCE [LARGE SCALE GENOMIC DNA]</scope>
    <source>
        <strain evidence="6 7">Pan189</strain>
    </source>
</reference>
<dbReference type="KEGG" id="svp:Pan189_31610"/>
<evidence type="ECO:0000256" key="3">
    <source>
        <dbReference type="ARBA" id="ARBA00022723"/>
    </source>
</evidence>
<protein>
    <submittedName>
        <fullName evidence="6">Group 2 truncated hemoglobin GlbO</fullName>
    </submittedName>
</protein>
<evidence type="ECO:0000256" key="1">
    <source>
        <dbReference type="ARBA" id="ARBA00022448"/>
    </source>
</evidence>
<dbReference type="EMBL" id="CP036268">
    <property type="protein sequence ID" value="QDT38763.1"/>
    <property type="molecule type" value="Genomic_DNA"/>
</dbReference>